<gene>
    <name evidence="2" type="ordered locus">BP951000_0001</name>
</gene>
<dbReference type="InterPro" id="IPR001173">
    <property type="entry name" value="Glyco_trans_2-like"/>
</dbReference>
<sequence length="353" mass="42470">MYSRGYIMNIEEIINRIAWWIPFKGLRNAFREYLLYNINLNTKLLKEIYNINKEYSDNNKEIFNNFYELKSSIFTLDLRNKARMQILALGDEKIIEEKRKERLIVSLTSFPQRIYDIDVVLFSLINQTIKPDKIILWLSIEEFPNLEKDVPLHILNMRKFGIEIEFCKDIKSYKKLIYALKKYPNDIIVTADDDIYYEYNWLEKLYNAYLENPNYIYCHRSRKILIDDDKNILPLIKWQNNYFGNKNIEPSYRNYFTTGGGILSKSLFFNNEIFNEELFMKLAPLDDDKWFFVMALLNDTKISIVKDNNKIIEIGYDDYKRLWDINKTGVNQQTFDKLLNYYGDKLKNKIIND</sequence>
<reference evidence="2 3" key="1">
    <citation type="journal article" date="2010" name="PLoS ONE">
        <title>The complete genome sequence of the pathogenic intestinal spirochete Brachyspira pilosicoli and comparison with other Brachyspira genomes.</title>
        <authorList>
            <person name="Wanchanthuek P."/>
            <person name="Bellgard M.I."/>
            <person name="La T."/>
            <person name="Ryan K."/>
            <person name="Moolhuijzen P."/>
            <person name="Chapman B."/>
            <person name="Black M."/>
            <person name="Schibeci D."/>
            <person name="Hunter A."/>
            <person name="Barrero R."/>
            <person name="Phillips N.D."/>
            <person name="Hampson D.J."/>
        </authorList>
    </citation>
    <scope>NUCLEOTIDE SEQUENCE [LARGE SCALE GENOMIC DNA]</scope>
    <source>
        <strain evidence="3">ATCC BAA-1826 / 95/1000</strain>
    </source>
</reference>
<name>D8IFW3_BRAP9</name>
<dbReference type="Pfam" id="PF00535">
    <property type="entry name" value="Glycos_transf_2"/>
    <property type="match status" value="1"/>
</dbReference>
<feature type="domain" description="Glycosyltransferase 2-like" evidence="1">
    <location>
        <begin position="178"/>
        <end position="259"/>
    </location>
</feature>
<dbReference type="InParanoid" id="D8IFW3"/>
<dbReference type="KEGG" id="bpo:BP951000_0001"/>
<dbReference type="Gene3D" id="3.90.550.10">
    <property type="entry name" value="Spore Coat Polysaccharide Biosynthesis Protein SpsA, Chain A"/>
    <property type="match status" value="1"/>
</dbReference>
<evidence type="ECO:0000313" key="3">
    <source>
        <dbReference type="Proteomes" id="UP000000332"/>
    </source>
</evidence>
<dbReference type="STRING" id="759914.BP951000_0001"/>
<dbReference type="SUPFAM" id="SSF53448">
    <property type="entry name" value="Nucleotide-diphospho-sugar transferases"/>
    <property type="match status" value="1"/>
</dbReference>
<keyword evidence="3" id="KW-1185">Reference proteome</keyword>
<dbReference type="eggNOG" id="COG0463">
    <property type="taxonomic scope" value="Bacteria"/>
</dbReference>
<proteinExistence type="predicted"/>
<organism evidence="2 3">
    <name type="scientific">Brachyspira pilosicoli (strain ATCC BAA-1826 / 95/1000)</name>
    <dbReference type="NCBI Taxonomy" id="759914"/>
    <lineage>
        <taxon>Bacteria</taxon>
        <taxon>Pseudomonadati</taxon>
        <taxon>Spirochaetota</taxon>
        <taxon>Spirochaetia</taxon>
        <taxon>Brachyspirales</taxon>
        <taxon>Brachyspiraceae</taxon>
        <taxon>Brachyspira</taxon>
    </lineage>
</organism>
<accession>D8IFW3</accession>
<dbReference type="Proteomes" id="UP000000332">
    <property type="component" value="Chromosome"/>
</dbReference>
<evidence type="ECO:0000313" key="2">
    <source>
        <dbReference type="EMBL" id="ADK30010.1"/>
    </source>
</evidence>
<dbReference type="InterPro" id="IPR029044">
    <property type="entry name" value="Nucleotide-diphossugar_trans"/>
</dbReference>
<dbReference type="EMBL" id="CP002025">
    <property type="protein sequence ID" value="ADK30010.1"/>
    <property type="molecule type" value="Genomic_DNA"/>
</dbReference>
<evidence type="ECO:0000259" key="1">
    <source>
        <dbReference type="Pfam" id="PF00535"/>
    </source>
</evidence>
<dbReference type="AlphaFoldDB" id="D8IFW3"/>
<protein>
    <submittedName>
        <fullName evidence="2">TPR domain-containing protein</fullName>
    </submittedName>
</protein>